<reference evidence="2 3" key="1">
    <citation type="journal article" date="2014" name="Int. J. Syst. Evol. Microbiol.">
        <title>Nitrososphaera viennensis gen. nov., sp. nov., an aerobic and mesophilic, ammonia-oxidizing archaeon from soil and a member of the archaeal phylum Thaumarchaeota.</title>
        <authorList>
            <person name="Stieglmeier M."/>
            <person name="Klingl A."/>
            <person name="Alves R.J."/>
            <person name="Rittmann S.K."/>
            <person name="Melcher M."/>
            <person name="Leisch N."/>
            <person name="Schleper C."/>
        </authorList>
    </citation>
    <scope>NUCLEOTIDE SEQUENCE [LARGE SCALE GENOMIC DNA]</scope>
    <source>
        <strain evidence="2">EN76</strain>
    </source>
</reference>
<gene>
    <name evidence="2" type="ORF">NVIE_002230</name>
</gene>
<dbReference type="RefSeq" id="WP_075053632.1">
    <property type="nucleotide sequence ID" value="NZ_CP007536.1"/>
</dbReference>
<keyword evidence="1" id="KW-0472">Membrane</keyword>
<evidence type="ECO:0000313" key="3">
    <source>
        <dbReference type="Proteomes" id="UP000027093"/>
    </source>
</evidence>
<dbReference type="STRING" id="926571.NVIE_002230"/>
<dbReference type="OrthoDB" id="375321at2157"/>
<dbReference type="AlphaFoldDB" id="A0A060HFR8"/>
<dbReference type="GeneID" id="74945482"/>
<protein>
    <recommendedName>
        <fullName evidence="4">DUF155 domain-containing protein</fullName>
    </recommendedName>
</protein>
<evidence type="ECO:0008006" key="4">
    <source>
        <dbReference type="Google" id="ProtNLM"/>
    </source>
</evidence>
<dbReference type="HOGENOM" id="CLU_693754_0_0_2"/>
<dbReference type="Proteomes" id="UP000027093">
    <property type="component" value="Chromosome"/>
</dbReference>
<keyword evidence="3" id="KW-1185">Reference proteome</keyword>
<name>A0A060HFR8_9ARCH</name>
<keyword evidence="1" id="KW-1133">Transmembrane helix</keyword>
<keyword evidence="1" id="KW-0812">Transmembrane</keyword>
<accession>A0A060HFR8</accession>
<proteinExistence type="predicted"/>
<dbReference type="EMBL" id="CP007536">
    <property type="protein sequence ID" value="AIC14408.1"/>
    <property type="molecule type" value="Genomic_DNA"/>
</dbReference>
<dbReference type="KEGG" id="nvn:NVIE_002230"/>
<evidence type="ECO:0000313" key="2">
    <source>
        <dbReference type="EMBL" id="AIC14408.1"/>
    </source>
</evidence>
<sequence length="397" mass="44254">MIQEGELVFIYVSDIGGEVQPKDLEGRLGEYGRACREKVPGASWIEEGVRIVAKDAVEVFGIKSSVEIKVFSIGGILVRINVPVRNRDFAQTLEIISRAEGDDGGGSGSGSGNVGSSGVLAVVSQGASSSTSSSSTSSSTTIPMAEFARDLARRIKEDIKPFITSPYASIDYEERYRLVMVREGDRGLIEKSRKEIVGLIRKEPFERLCMEEVDEIFDNNRYAYRDNFFIADIRGAFGFAKNVEAFPVPRAAELYLLQKLQLRVYDSLLDDMLGKSYDILAKAEFKADRELGERINDIHLMRLELLEIVSAMKVARGSPRARIFSSLCETLGEVFEVQDLADSVTRKLDRLGEIYTMVYDSLQNTRFIKMDRTMLMLEAIIVVLIAIEIILVLVGKL</sequence>
<organism evidence="2 3">
    <name type="scientific">Nitrososphaera viennensis EN76</name>
    <dbReference type="NCBI Taxonomy" id="926571"/>
    <lineage>
        <taxon>Archaea</taxon>
        <taxon>Nitrososphaerota</taxon>
        <taxon>Nitrososphaeria</taxon>
        <taxon>Nitrososphaerales</taxon>
        <taxon>Nitrososphaeraceae</taxon>
        <taxon>Nitrososphaera</taxon>
    </lineage>
</organism>
<evidence type="ECO:0000256" key="1">
    <source>
        <dbReference type="SAM" id="Phobius"/>
    </source>
</evidence>
<feature type="transmembrane region" description="Helical" evidence="1">
    <location>
        <begin position="375"/>
        <end position="394"/>
    </location>
</feature>